<keyword evidence="5 12" id="KW-0812">Transmembrane</keyword>
<feature type="domain" description="Peptidase M48" evidence="13">
    <location>
        <begin position="67"/>
        <end position="275"/>
    </location>
</feature>
<feature type="transmembrane region" description="Helical" evidence="12">
    <location>
        <begin position="142"/>
        <end position="166"/>
    </location>
</feature>
<evidence type="ECO:0000256" key="11">
    <source>
        <dbReference type="ARBA" id="ARBA00023136"/>
    </source>
</evidence>
<evidence type="ECO:0000256" key="9">
    <source>
        <dbReference type="ARBA" id="ARBA00022989"/>
    </source>
</evidence>
<accession>A0A0W8F7X7</accession>
<dbReference type="Pfam" id="PF01435">
    <property type="entry name" value="Peptidase_M48"/>
    <property type="match status" value="1"/>
</dbReference>
<keyword evidence="3" id="KW-1003">Cell membrane</keyword>
<evidence type="ECO:0000256" key="5">
    <source>
        <dbReference type="ARBA" id="ARBA00022692"/>
    </source>
</evidence>
<evidence type="ECO:0000259" key="13">
    <source>
        <dbReference type="Pfam" id="PF01435"/>
    </source>
</evidence>
<gene>
    <name evidence="14" type="ORF">ASZ90_013343</name>
</gene>
<feature type="transmembrane region" description="Helical" evidence="12">
    <location>
        <begin position="7"/>
        <end position="25"/>
    </location>
</feature>
<evidence type="ECO:0000256" key="1">
    <source>
        <dbReference type="ARBA" id="ARBA00001947"/>
    </source>
</evidence>
<evidence type="ECO:0000256" key="7">
    <source>
        <dbReference type="ARBA" id="ARBA00022801"/>
    </source>
</evidence>
<feature type="transmembrane region" description="Helical" evidence="12">
    <location>
        <begin position="178"/>
        <end position="198"/>
    </location>
</feature>
<proteinExistence type="inferred from homology"/>
<evidence type="ECO:0000256" key="12">
    <source>
        <dbReference type="SAM" id="Phobius"/>
    </source>
</evidence>
<dbReference type="Gene3D" id="3.30.2010.10">
    <property type="entry name" value="Metalloproteases ('zincins'), catalytic domain"/>
    <property type="match status" value="1"/>
</dbReference>
<evidence type="ECO:0000256" key="10">
    <source>
        <dbReference type="ARBA" id="ARBA00023049"/>
    </source>
</evidence>
<dbReference type="InterPro" id="IPR001915">
    <property type="entry name" value="Peptidase_M48"/>
</dbReference>
<keyword evidence="11 12" id="KW-0472">Membrane</keyword>
<comment type="caution">
    <text evidence="14">The sequence shown here is derived from an EMBL/GenBank/DDBJ whole genome shotgun (WGS) entry which is preliminary data.</text>
</comment>
<evidence type="ECO:0000256" key="2">
    <source>
        <dbReference type="ARBA" id="ARBA00009779"/>
    </source>
</evidence>
<keyword evidence="8" id="KW-0862">Zinc</keyword>
<comment type="similarity">
    <text evidence="2">Belongs to the peptidase M48B family.</text>
</comment>
<sequence>MANMIRTTLLLAGLTGILLLIGGYFGGRGGMLIALIFSILMNFGTYWYSDKLVLKMYKARELTVAEAPELFGMVENLAANAGLPMPRLYIVDNPMPNAFATGRDPKHAAVAVTTGITRILNRDELAGVISHELAHVRNRDTLISTIAATLAGVITFMANMAQWSLIFGGGDDDGPNPLGVLAMAILAPLAATIVQLAISRGREFEADAGGAKISGKPLSLASALAKLESGNNAVRSDVNPSTAHMFIVNPLKGKAVASLFSTHPSTEERIARLRSM</sequence>
<keyword evidence="9 12" id="KW-1133">Transmembrane helix</keyword>
<dbReference type="InterPro" id="IPR022919">
    <property type="entry name" value="Pept_M48_protease_HtpX"/>
</dbReference>
<dbReference type="AlphaFoldDB" id="A0A0W8F7X7"/>
<dbReference type="InterPro" id="IPR050083">
    <property type="entry name" value="HtpX_protease"/>
</dbReference>
<keyword evidence="4" id="KW-0645">Protease</keyword>
<reference evidence="14" key="1">
    <citation type="journal article" date="2015" name="Proc. Natl. Acad. Sci. U.S.A.">
        <title>Networks of energetic and metabolic interactions define dynamics in microbial communities.</title>
        <authorList>
            <person name="Embree M."/>
            <person name="Liu J.K."/>
            <person name="Al-Bassam M.M."/>
            <person name="Zengler K."/>
        </authorList>
    </citation>
    <scope>NUCLEOTIDE SEQUENCE</scope>
</reference>
<evidence type="ECO:0000256" key="8">
    <source>
        <dbReference type="ARBA" id="ARBA00022833"/>
    </source>
</evidence>
<evidence type="ECO:0000256" key="4">
    <source>
        <dbReference type="ARBA" id="ARBA00022670"/>
    </source>
</evidence>
<dbReference type="GO" id="GO:0004222">
    <property type="term" value="F:metalloendopeptidase activity"/>
    <property type="evidence" value="ECO:0007669"/>
    <property type="project" value="InterPro"/>
</dbReference>
<protein>
    <submittedName>
        <fullName evidence="14">Peptidase m48, ste24p</fullName>
    </submittedName>
</protein>
<keyword evidence="10" id="KW-0482">Metalloprotease</keyword>
<dbReference type="PANTHER" id="PTHR43221:SF2">
    <property type="entry name" value="PROTEASE HTPX HOMOLOG"/>
    <property type="match status" value="1"/>
</dbReference>
<dbReference type="EMBL" id="LNQE01001471">
    <property type="protein sequence ID" value="KUG16980.1"/>
    <property type="molecule type" value="Genomic_DNA"/>
</dbReference>
<dbReference type="HAMAP" id="MF_00188">
    <property type="entry name" value="Pept_M48_protease_HtpX"/>
    <property type="match status" value="1"/>
</dbReference>
<dbReference type="GO" id="GO:0046872">
    <property type="term" value="F:metal ion binding"/>
    <property type="evidence" value="ECO:0007669"/>
    <property type="project" value="UniProtKB-KW"/>
</dbReference>
<evidence type="ECO:0000256" key="3">
    <source>
        <dbReference type="ARBA" id="ARBA00022475"/>
    </source>
</evidence>
<dbReference type="GO" id="GO:0006508">
    <property type="term" value="P:proteolysis"/>
    <property type="evidence" value="ECO:0007669"/>
    <property type="project" value="UniProtKB-KW"/>
</dbReference>
<dbReference type="PANTHER" id="PTHR43221">
    <property type="entry name" value="PROTEASE HTPX"/>
    <property type="match status" value="1"/>
</dbReference>
<organism evidence="14">
    <name type="scientific">hydrocarbon metagenome</name>
    <dbReference type="NCBI Taxonomy" id="938273"/>
    <lineage>
        <taxon>unclassified sequences</taxon>
        <taxon>metagenomes</taxon>
        <taxon>ecological metagenomes</taxon>
    </lineage>
</organism>
<evidence type="ECO:0000256" key="6">
    <source>
        <dbReference type="ARBA" id="ARBA00022723"/>
    </source>
</evidence>
<name>A0A0W8F7X7_9ZZZZ</name>
<keyword evidence="6" id="KW-0479">Metal-binding</keyword>
<evidence type="ECO:0000313" key="14">
    <source>
        <dbReference type="EMBL" id="KUG16980.1"/>
    </source>
</evidence>
<dbReference type="NCBIfam" id="NF002826">
    <property type="entry name" value="PRK03001.1"/>
    <property type="match status" value="1"/>
</dbReference>
<keyword evidence="7" id="KW-0378">Hydrolase</keyword>
<dbReference type="CDD" id="cd07336">
    <property type="entry name" value="M48B_HtpX_like"/>
    <property type="match status" value="1"/>
</dbReference>
<comment type="cofactor">
    <cofactor evidence="1">
        <name>Zn(2+)</name>
        <dbReference type="ChEBI" id="CHEBI:29105"/>
    </cofactor>
</comment>
<feature type="transmembrane region" description="Helical" evidence="12">
    <location>
        <begin position="31"/>
        <end position="48"/>
    </location>
</feature>